<keyword evidence="3" id="KW-0804">Transcription</keyword>
<dbReference type="EMBL" id="LT859958">
    <property type="protein sequence ID" value="SMX54340.1"/>
    <property type="molecule type" value="Genomic_DNA"/>
</dbReference>
<dbReference type="KEGG" id="abat:CFX1CAM_1275"/>
<reference evidence="6" key="1">
    <citation type="submission" date="2017-05" db="EMBL/GenBank/DDBJ databases">
        <authorList>
            <person name="Kirkegaard R."/>
            <person name="Mcilroy J S."/>
        </authorList>
    </citation>
    <scope>NUCLEOTIDE SEQUENCE [LARGE SCALE GENOMIC DNA]</scope>
</reference>
<keyword evidence="1" id="KW-0805">Transcription regulation</keyword>
<dbReference type="Pfam" id="PF07729">
    <property type="entry name" value="FCD"/>
    <property type="match status" value="1"/>
</dbReference>
<protein>
    <recommendedName>
        <fullName evidence="4">GntR C-terminal domain-containing protein</fullName>
    </recommendedName>
</protein>
<dbReference type="SUPFAM" id="SSF48008">
    <property type="entry name" value="GntR ligand-binding domain-like"/>
    <property type="match status" value="1"/>
</dbReference>
<sequence length="232" mass="26626">MSPQSIADQLSPFLEYLANHHNSGTEFLPSLSEINKETGRSVSILREELEVAKALGLAEVKPRVGIKCLPYSFTPAVTKSLAYAVSINKDTFRQFSDLRNHIETSYWYQAVSSLTADDIETLKNIVQRAQKKLQSAPIQIPHPEHCLLHLTIYSRLDNIFVQGILEAYWYIYEAIGLNVYEDQKYLERVWVFHQQMVDSIAEGDFLSGYQALIAHMDLLFQREQKNVNVLFE</sequence>
<dbReference type="AlphaFoldDB" id="A0A1Y6K8K7"/>
<keyword evidence="6" id="KW-1185">Reference proteome</keyword>
<dbReference type="OrthoDB" id="158369at2"/>
<evidence type="ECO:0000313" key="6">
    <source>
        <dbReference type="Proteomes" id="UP000195514"/>
    </source>
</evidence>
<dbReference type="Proteomes" id="UP000195514">
    <property type="component" value="Chromosome I"/>
</dbReference>
<organism evidence="5 6">
    <name type="scientific">Candidatus Brevifilum fermentans</name>
    <dbReference type="NCBI Taxonomy" id="1986204"/>
    <lineage>
        <taxon>Bacteria</taxon>
        <taxon>Bacillati</taxon>
        <taxon>Chloroflexota</taxon>
        <taxon>Anaerolineae</taxon>
        <taxon>Anaerolineales</taxon>
        <taxon>Anaerolineaceae</taxon>
        <taxon>Candidatus Brevifilum</taxon>
    </lineage>
</organism>
<dbReference type="Gene3D" id="1.20.120.530">
    <property type="entry name" value="GntR ligand-binding domain-like"/>
    <property type="match status" value="1"/>
</dbReference>
<dbReference type="RefSeq" id="WP_087862197.1">
    <property type="nucleotide sequence ID" value="NZ_LT859958.1"/>
</dbReference>
<evidence type="ECO:0000256" key="2">
    <source>
        <dbReference type="ARBA" id="ARBA00023125"/>
    </source>
</evidence>
<dbReference type="InterPro" id="IPR008920">
    <property type="entry name" value="TF_FadR/GntR_C"/>
</dbReference>
<evidence type="ECO:0000256" key="3">
    <source>
        <dbReference type="ARBA" id="ARBA00023163"/>
    </source>
</evidence>
<accession>A0A1Y6K8K7</accession>
<gene>
    <name evidence="5" type="ORF">CFX1CAM_1275</name>
</gene>
<proteinExistence type="predicted"/>
<evidence type="ECO:0000313" key="5">
    <source>
        <dbReference type="EMBL" id="SMX54340.1"/>
    </source>
</evidence>
<evidence type="ECO:0000259" key="4">
    <source>
        <dbReference type="Pfam" id="PF07729"/>
    </source>
</evidence>
<dbReference type="GO" id="GO:0003677">
    <property type="term" value="F:DNA binding"/>
    <property type="evidence" value="ECO:0007669"/>
    <property type="project" value="UniProtKB-KW"/>
</dbReference>
<feature type="domain" description="GntR C-terminal" evidence="4">
    <location>
        <begin position="97"/>
        <end position="217"/>
    </location>
</feature>
<keyword evidence="2" id="KW-0238">DNA-binding</keyword>
<evidence type="ECO:0000256" key="1">
    <source>
        <dbReference type="ARBA" id="ARBA00023015"/>
    </source>
</evidence>
<name>A0A1Y6K8K7_9CHLR</name>
<dbReference type="InterPro" id="IPR011711">
    <property type="entry name" value="GntR_C"/>
</dbReference>